<keyword evidence="2" id="KW-1185">Reference proteome</keyword>
<organism evidence="1 2">
    <name type="scientific">Nitrospira defluvii</name>
    <dbReference type="NCBI Taxonomy" id="330214"/>
    <lineage>
        <taxon>Bacteria</taxon>
        <taxon>Pseudomonadati</taxon>
        <taxon>Nitrospirota</taxon>
        <taxon>Nitrospiria</taxon>
        <taxon>Nitrospirales</taxon>
        <taxon>Nitrospiraceae</taxon>
        <taxon>Nitrospira</taxon>
    </lineage>
</organism>
<reference evidence="1 2" key="1">
    <citation type="submission" date="2021-02" db="EMBL/GenBank/DDBJ databases">
        <authorList>
            <person name="Han P."/>
        </authorList>
    </citation>
    <scope>NUCLEOTIDE SEQUENCE [LARGE SCALE GENOMIC DNA]</scope>
    <source>
        <strain evidence="1">Candidatus Nitrospira sp. ZN2</strain>
    </source>
</reference>
<gene>
    <name evidence="1" type="ORF">NSPZN2_11610</name>
</gene>
<evidence type="ECO:0008006" key="3">
    <source>
        <dbReference type="Google" id="ProtNLM"/>
    </source>
</evidence>
<dbReference type="RefSeq" id="WP_213041320.1">
    <property type="nucleotide sequence ID" value="NZ_CAJNBJ010000001.1"/>
</dbReference>
<dbReference type="EMBL" id="CAJNBJ010000001">
    <property type="protein sequence ID" value="CAE6719131.1"/>
    <property type="molecule type" value="Genomic_DNA"/>
</dbReference>
<evidence type="ECO:0000313" key="1">
    <source>
        <dbReference type="EMBL" id="CAE6719131.1"/>
    </source>
</evidence>
<comment type="caution">
    <text evidence="1">The sequence shown here is derived from an EMBL/GenBank/DDBJ whole genome shotgun (WGS) entry which is preliminary data.</text>
</comment>
<dbReference type="Proteomes" id="UP000675880">
    <property type="component" value="Unassembled WGS sequence"/>
</dbReference>
<proteinExistence type="predicted"/>
<name>A0ABM8QWF3_9BACT</name>
<protein>
    <recommendedName>
        <fullName evidence="3">Ig-like domain-containing protein</fullName>
    </recommendedName>
</protein>
<evidence type="ECO:0000313" key="2">
    <source>
        <dbReference type="Proteomes" id="UP000675880"/>
    </source>
</evidence>
<accession>A0ABM8QWF3</accession>
<sequence length="144" mass="14872">MHLLSLGPKEFVVAGLLPTFMTLAGCGASFMEGMIAPPNSSAWTKCGTTTKVHVKPPKSTITVSYTEPTTGTDGKPLTNLAHTTIYYNAGDGPVIAKVVPASHKTGGGAVSQTITIPLANQTEQDVTVCVTATDSDEREGPATP</sequence>